<dbReference type="EMBL" id="AP018930">
    <property type="protein sequence ID" value="BBG27780.1"/>
    <property type="molecule type" value="Genomic_DNA"/>
</dbReference>
<dbReference type="EMBL" id="AP018929">
    <property type="protein sequence ID" value="BBG24995.1"/>
    <property type="molecule type" value="Genomic_DNA"/>
</dbReference>
<dbReference type="InterPro" id="IPR032710">
    <property type="entry name" value="NTF2-like_dom_sf"/>
</dbReference>
<evidence type="ECO:0000313" key="4">
    <source>
        <dbReference type="Proteomes" id="UP000322983"/>
    </source>
</evidence>
<dbReference type="STRING" id="1294262.GCA_001316085_02645"/>
<dbReference type="OrthoDB" id="236062at2157"/>
<dbReference type="GeneID" id="41718640"/>
<dbReference type="PANTHER" id="PTHR41534">
    <property type="entry name" value="BLR3401 PROTEIN"/>
    <property type="match status" value="1"/>
</dbReference>
<keyword evidence="4" id="KW-1185">Reference proteome</keyword>
<organism evidence="3 5">
    <name type="scientific">Sulfuracidifex tepidarius</name>
    <dbReference type="NCBI Taxonomy" id="1294262"/>
    <lineage>
        <taxon>Archaea</taxon>
        <taxon>Thermoproteota</taxon>
        <taxon>Thermoprotei</taxon>
        <taxon>Sulfolobales</taxon>
        <taxon>Sulfolobaceae</taxon>
        <taxon>Sulfuracidifex</taxon>
    </lineage>
</organism>
<evidence type="ECO:0000313" key="3">
    <source>
        <dbReference type="EMBL" id="BBG27780.1"/>
    </source>
</evidence>
<dbReference type="AlphaFoldDB" id="A0A510E6Y8"/>
<sequence>MICSELDCKLKDSVVNFLVNEMKLLEEGKCEEWLTLLTDDVSYTMETTLNSLHTKVEGKDISIFRDNKMSLSIRCEKSRTAYDWIETPPSKVRYHPSKVIIKGDQREVEVETSLLVYVYRNGKSQVISMLRKDTLSFTDGKLMLRRRKIEFDADIPDVVFSRIL</sequence>
<accession>A0A510DXQ6</accession>
<dbReference type="KEGG" id="step:IC006_2329"/>
<dbReference type="Gene3D" id="3.10.450.50">
    <property type="match status" value="1"/>
</dbReference>
<keyword evidence="1" id="KW-0560">Oxidoreductase</keyword>
<evidence type="ECO:0000313" key="5">
    <source>
        <dbReference type="Proteomes" id="UP000325030"/>
    </source>
</evidence>
<dbReference type="RefSeq" id="WP_162205019.1">
    <property type="nucleotide sequence ID" value="NZ_AP018929.1"/>
</dbReference>
<dbReference type="Proteomes" id="UP000325030">
    <property type="component" value="Chromosome"/>
</dbReference>
<evidence type="ECO:0000313" key="2">
    <source>
        <dbReference type="EMBL" id="BBG24995.1"/>
    </source>
</evidence>
<dbReference type="PANTHER" id="PTHR41534:SF2">
    <property type="entry name" value="3-PHENYLPROPIONATE_CINNAMIC ACID DIOXYGENASE SUBUNIT BETA"/>
    <property type="match status" value="1"/>
</dbReference>
<reference evidence="3 4" key="2">
    <citation type="journal article" date="2020" name="Int. J. Syst. Evol. Microbiol.">
        <title>Sulfuracidifex tepidarius gen. nov., sp. nov. and transfer of Sulfolobus metallicus Huber and Stetter 1992 to the genus Sulfuracidifex as Sulfuracidifex metallicus comb. nov.</title>
        <authorList>
            <person name="Itoh T."/>
            <person name="Miura T."/>
            <person name="Sakai H.D."/>
            <person name="Kato S."/>
            <person name="Ohkuma M."/>
            <person name="Takashina T."/>
        </authorList>
    </citation>
    <scope>NUCLEOTIDE SEQUENCE</scope>
    <source>
        <strain evidence="2 4">IC-006</strain>
        <strain evidence="3">IC-007</strain>
    </source>
</reference>
<accession>A0A510E6Y8</accession>
<gene>
    <name evidence="2" type="ORF">IC006_2329</name>
    <name evidence="3" type="ORF">IC007_2334</name>
</gene>
<evidence type="ECO:0000256" key="1">
    <source>
        <dbReference type="ARBA" id="ARBA00023002"/>
    </source>
</evidence>
<reference evidence="5" key="1">
    <citation type="submission" date="2018-09" db="EMBL/GenBank/DDBJ databases">
        <title>Complete Genome Sequencing of Sulfolobus sp. JCM 16834.</title>
        <authorList>
            <person name="Kato S."/>
            <person name="Itoh T."/>
            <person name="Ohkuma M."/>
        </authorList>
    </citation>
    <scope>NUCLEOTIDE SEQUENCE [LARGE SCALE GENOMIC DNA]</scope>
    <source>
        <strain evidence="5">IC-007</strain>
    </source>
</reference>
<proteinExistence type="predicted"/>
<name>A0A510E6Y8_9CREN</name>
<dbReference type="Pfam" id="PF00866">
    <property type="entry name" value="Ring_hydroxyl_B"/>
    <property type="match status" value="1"/>
</dbReference>
<protein>
    <submittedName>
        <fullName evidence="3">3-phenylpropionate/cinnamic acid dioxygenase subunit beta</fullName>
    </submittedName>
</protein>
<dbReference type="Proteomes" id="UP000322983">
    <property type="component" value="Chromosome"/>
</dbReference>
<dbReference type="GO" id="GO:0051213">
    <property type="term" value="F:dioxygenase activity"/>
    <property type="evidence" value="ECO:0007669"/>
    <property type="project" value="UniProtKB-KW"/>
</dbReference>
<keyword evidence="3" id="KW-0223">Dioxygenase</keyword>
<dbReference type="GO" id="GO:0019380">
    <property type="term" value="P:3-phenylpropionate catabolic process"/>
    <property type="evidence" value="ECO:0007669"/>
    <property type="project" value="TreeGrafter"/>
</dbReference>
<dbReference type="InterPro" id="IPR000391">
    <property type="entry name" value="Rng_hydr_dOase-bsu"/>
</dbReference>
<dbReference type="SUPFAM" id="SSF54427">
    <property type="entry name" value="NTF2-like"/>
    <property type="match status" value="1"/>
</dbReference>